<proteinExistence type="predicted"/>
<accession>A0A8S5LUP2</accession>
<dbReference type="EMBL" id="BK014739">
    <property type="protein sequence ID" value="DAD73567.1"/>
    <property type="molecule type" value="Genomic_DNA"/>
</dbReference>
<organism evidence="1">
    <name type="scientific">Myoviridae sp. ctwmI4</name>
    <dbReference type="NCBI Taxonomy" id="2826710"/>
    <lineage>
        <taxon>Viruses</taxon>
        <taxon>Duplodnaviria</taxon>
        <taxon>Heunggongvirae</taxon>
        <taxon>Uroviricota</taxon>
        <taxon>Caudoviricetes</taxon>
    </lineage>
</organism>
<evidence type="ECO:0000313" key="1">
    <source>
        <dbReference type="EMBL" id="DAD73567.1"/>
    </source>
</evidence>
<protein>
    <submittedName>
        <fullName evidence="1">Uncharacterized protein</fullName>
    </submittedName>
</protein>
<reference evidence="1" key="1">
    <citation type="journal article" date="2021" name="Proc. Natl. Acad. Sci. U.S.A.">
        <title>A Catalog of Tens of Thousands of Viruses from Human Metagenomes Reveals Hidden Associations with Chronic Diseases.</title>
        <authorList>
            <person name="Tisza M.J."/>
            <person name="Buck C.B."/>
        </authorList>
    </citation>
    <scope>NUCLEOTIDE SEQUENCE</scope>
    <source>
        <strain evidence="1">CtwmI4</strain>
    </source>
</reference>
<sequence length="144" mass="17622">MDTKDIMDLYEENSVYTLSEFMELFEEFNDEQQRVFVKLVDNLDFIETISIVEEYDYCLYENLEDYIYSQLEECYEFNIPNWLCIDIIGTYLYSLRYEDNLYFMSDTPKWAKDGEEYGGSEKRQLWYDGIKYLCETSEVLYIYR</sequence>
<name>A0A8S5LUP2_9CAUD</name>